<dbReference type="SMART" id="SM00846">
    <property type="entry name" value="Gp_dh_N"/>
    <property type="match status" value="1"/>
</dbReference>
<evidence type="ECO:0000256" key="6">
    <source>
        <dbReference type="ARBA" id="ARBA00023152"/>
    </source>
</evidence>
<dbReference type="Gramene" id="KRG97468">
    <property type="protein sequence ID" value="KRG97468"/>
    <property type="gene ID" value="GLYMA_18G009700"/>
</dbReference>
<dbReference type="PANTHER" id="PTHR10836">
    <property type="entry name" value="GLYCERALDEHYDE 3-PHOSPHATE DEHYDROGENASE"/>
    <property type="match status" value="1"/>
</dbReference>
<dbReference type="Gene3D" id="3.30.360.10">
    <property type="entry name" value="Dihydrodipicolinate Reductase, domain 2"/>
    <property type="match status" value="1"/>
</dbReference>
<reference evidence="10" key="3">
    <citation type="submission" date="2018-07" db="EMBL/GenBank/DDBJ databases">
        <title>WGS assembly of Glycine max.</title>
        <authorList>
            <person name="Schmutz J."/>
            <person name="Cannon S."/>
            <person name="Schlueter J."/>
            <person name="Ma J."/>
            <person name="Mitros T."/>
            <person name="Nelson W."/>
            <person name="Hyten D."/>
            <person name="Song Q."/>
            <person name="Thelen J."/>
            <person name="Cheng J."/>
            <person name="Xu D."/>
            <person name="Hellsten U."/>
            <person name="May G."/>
            <person name="Yu Y."/>
            <person name="Sakurai T."/>
            <person name="Umezawa T."/>
            <person name="Bhattacharyya M."/>
            <person name="Sandhu D."/>
            <person name="Valliyodan B."/>
            <person name="Lindquist E."/>
            <person name="Peto M."/>
            <person name="Grant D."/>
            <person name="Shu S."/>
            <person name="Goodstein D."/>
            <person name="Barry K."/>
            <person name="Futrell-Griggs M."/>
            <person name="Abernathy B."/>
            <person name="Du J."/>
            <person name="Tian Z."/>
            <person name="Zhu L."/>
            <person name="Gill N."/>
            <person name="Joshi T."/>
            <person name="Libault M."/>
            <person name="Sethuraman A."/>
            <person name="Zhang X."/>
            <person name="Shinozaki K."/>
            <person name="Nguyen H."/>
            <person name="Wing R."/>
            <person name="Cregan P."/>
            <person name="Specht J."/>
            <person name="Grimwood J."/>
            <person name="Rokhsar D."/>
            <person name="Stacey G."/>
            <person name="Shoemaker R."/>
            <person name="Jackson S."/>
        </authorList>
    </citation>
    <scope>NUCLEOTIDE SEQUENCE</scope>
    <source>
        <tissue evidence="10">Callus</tissue>
    </source>
</reference>
<evidence type="ECO:0000256" key="4">
    <source>
        <dbReference type="ARBA" id="ARBA00023002"/>
    </source>
</evidence>
<gene>
    <name evidence="11" type="primary">LOC100782924</name>
    <name evidence="10" type="ORF">GLYMA_18G009700</name>
</gene>
<dbReference type="GO" id="GO:0004365">
    <property type="term" value="F:glyceraldehyde-3-phosphate dehydrogenase (NAD+) (phosphorylating) activity"/>
    <property type="evidence" value="ECO:0007669"/>
    <property type="project" value="UniProtKB-EC"/>
</dbReference>
<dbReference type="InterPro" id="IPR020828">
    <property type="entry name" value="GlycerAld_3-P_DH_NAD(P)-bd"/>
</dbReference>
<dbReference type="GO" id="GO:0051287">
    <property type="term" value="F:NAD binding"/>
    <property type="evidence" value="ECO:0007669"/>
    <property type="project" value="InterPro"/>
</dbReference>
<protein>
    <recommendedName>
        <fullName evidence="3">glyceraldehyde-3-phosphate dehydrogenase (phosphorylating)</fullName>
        <ecNumber evidence="3">1.2.1.12</ecNumber>
    </recommendedName>
</protein>
<dbReference type="Pfam" id="PF00044">
    <property type="entry name" value="Gp_dh_N"/>
    <property type="match status" value="1"/>
</dbReference>
<dbReference type="EMBL" id="CM000851">
    <property type="protein sequence ID" value="KRG97468.1"/>
    <property type="molecule type" value="Genomic_DNA"/>
</dbReference>
<dbReference type="FunFam" id="3.40.50.720:FF:000020">
    <property type="entry name" value="Glyceraldehyde-3-phosphate dehydrogenase"/>
    <property type="match status" value="1"/>
</dbReference>
<evidence type="ECO:0000256" key="8">
    <source>
        <dbReference type="SAM" id="Phobius"/>
    </source>
</evidence>
<keyword evidence="12" id="KW-1185">Reference proteome</keyword>
<comment type="similarity">
    <text evidence="2 7">Belongs to the glyceraldehyde-3-phosphate dehydrogenase family.</text>
</comment>
<evidence type="ECO:0000313" key="10">
    <source>
        <dbReference type="EMBL" id="KRG97468.1"/>
    </source>
</evidence>
<dbReference type="SUPFAM" id="SSF55347">
    <property type="entry name" value="Glyceraldehyde-3-phosphate dehydrogenase-like, C-terminal domain"/>
    <property type="match status" value="1"/>
</dbReference>
<keyword evidence="4" id="KW-0560">Oxidoreductase</keyword>
<proteinExistence type="inferred from homology"/>
<evidence type="ECO:0000313" key="12">
    <source>
        <dbReference type="Proteomes" id="UP000008827"/>
    </source>
</evidence>
<feature type="transmembrane region" description="Helical" evidence="8">
    <location>
        <begin position="177"/>
        <end position="197"/>
    </location>
</feature>
<evidence type="ECO:0000259" key="9">
    <source>
        <dbReference type="SMART" id="SM00846"/>
    </source>
</evidence>
<dbReference type="Proteomes" id="UP000008827">
    <property type="component" value="Chromosome 18"/>
</dbReference>
<dbReference type="GO" id="GO:0006096">
    <property type="term" value="P:glycolytic process"/>
    <property type="evidence" value="ECO:0007669"/>
    <property type="project" value="UniProtKB-KW"/>
</dbReference>
<organism evidence="11">
    <name type="scientific">Glycine max</name>
    <name type="common">Soybean</name>
    <name type="synonym">Glycine hispida</name>
    <dbReference type="NCBI Taxonomy" id="3847"/>
    <lineage>
        <taxon>Eukaryota</taxon>
        <taxon>Viridiplantae</taxon>
        <taxon>Streptophyta</taxon>
        <taxon>Embryophyta</taxon>
        <taxon>Tracheophyta</taxon>
        <taxon>Spermatophyta</taxon>
        <taxon>Magnoliopsida</taxon>
        <taxon>eudicotyledons</taxon>
        <taxon>Gunneridae</taxon>
        <taxon>Pentapetalae</taxon>
        <taxon>rosids</taxon>
        <taxon>fabids</taxon>
        <taxon>Fabales</taxon>
        <taxon>Fabaceae</taxon>
        <taxon>Papilionoideae</taxon>
        <taxon>50 kb inversion clade</taxon>
        <taxon>NPAAA clade</taxon>
        <taxon>indigoferoid/millettioid clade</taxon>
        <taxon>Phaseoleae</taxon>
        <taxon>Glycine</taxon>
        <taxon>Glycine subgen. Soja</taxon>
    </lineage>
</organism>
<comment type="pathway">
    <text evidence="1">Carbohydrate degradation; glycolysis; pyruvate from D-glyceraldehyde 3-phosphate: step 1/5.</text>
</comment>
<name>K7MPA9_SOYBN</name>
<dbReference type="AlphaFoldDB" id="K7MPA9"/>
<reference evidence="11" key="2">
    <citation type="submission" date="2018-02" db="UniProtKB">
        <authorList>
            <consortium name="EnsemblPlants"/>
        </authorList>
    </citation>
    <scope>IDENTIFICATION</scope>
    <source>
        <strain evidence="11">Williams 82</strain>
    </source>
</reference>
<dbReference type="HOGENOM" id="CLU_030140_3_1_1"/>
<keyword evidence="8" id="KW-0472">Membrane</keyword>
<accession>K7MPA9</accession>
<keyword evidence="8" id="KW-1133">Transmembrane helix</keyword>
<dbReference type="EC" id="1.2.1.12" evidence="3"/>
<dbReference type="InterPro" id="IPR036291">
    <property type="entry name" value="NAD(P)-bd_dom_sf"/>
</dbReference>
<evidence type="ECO:0000313" key="11">
    <source>
        <dbReference type="EnsemblPlants" id="KRG97468"/>
    </source>
</evidence>
<dbReference type="InterPro" id="IPR020830">
    <property type="entry name" value="GlycerAld_3-P_DH_AS"/>
</dbReference>
<reference evidence="10 11" key="1">
    <citation type="journal article" date="2010" name="Nature">
        <title>Genome sequence of the palaeopolyploid soybean.</title>
        <authorList>
            <person name="Schmutz J."/>
            <person name="Cannon S.B."/>
            <person name="Schlueter J."/>
            <person name="Ma J."/>
            <person name="Mitros T."/>
            <person name="Nelson W."/>
            <person name="Hyten D.L."/>
            <person name="Song Q."/>
            <person name="Thelen J.J."/>
            <person name="Cheng J."/>
            <person name="Xu D."/>
            <person name="Hellsten U."/>
            <person name="May G.D."/>
            <person name="Yu Y."/>
            <person name="Sakurai T."/>
            <person name="Umezawa T."/>
            <person name="Bhattacharyya M.K."/>
            <person name="Sandhu D."/>
            <person name="Valliyodan B."/>
            <person name="Lindquist E."/>
            <person name="Peto M."/>
            <person name="Grant D."/>
            <person name="Shu S."/>
            <person name="Goodstein D."/>
            <person name="Barry K."/>
            <person name="Futrell-Griggs M."/>
            <person name="Abernathy B."/>
            <person name="Du J."/>
            <person name="Tian Z."/>
            <person name="Zhu L."/>
            <person name="Gill N."/>
            <person name="Joshi T."/>
            <person name="Libault M."/>
            <person name="Sethuraman A."/>
            <person name="Zhang X.-C."/>
            <person name="Shinozaki K."/>
            <person name="Nguyen H.T."/>
            <person name="Wing R.A."/>
            <person name="Cregan P."/>
            <person name="Specht J."/>
            <person name="Grimwood J."/>
            <person name="Rokhsar D."/>
            <person name="Stacey G."/>
            <person name="Shoemaker R.C."/>
            <person name="Jackson S.A."/>
        </authorList>
    </citation>
    <scope>NUCLEOTIDE SEQUENCE [LARGE SCALE GENOMIC DNA]</scope>
    <source>
        <strain evidence="11">cv. Williams 82</strain>
        <tissue evidence="10">Callus</tissue>
    </source>
</reference>
<evidence type="ECO:0000256" key="7">
    <source>
        <dbReference type="RuleBase" id="RU000397"/>
    </source>
</evidence>
<sequence length="232" mass="26027">MASDKKIRIGINGFGRIGRLVARVALQRNDVELVAVNDPFITTDYMTYMFKYDTVHGQWKHFDVKVKDSKTLLFGEKPVTVFGIRNPEEIPWGEVGADYVVESTGVFTDKDKAAAHLKGGAKKVVISAPSKDAPMFVVGVNEKEYKPELDIVSNASCTTNCLAPLAKVYFDLYPCDIFIYCCFHLYYKFAFFLMKLLNLNFVQVINDRFGIVEGLMTTVHAITGLSFGYITS</sequence>
<evidence type="ECO:0000256" key="3">
    <source>
        <dbReference type="ARBA" id="ARBA00013119"/>
    </source>
</evidence>
<keyword evidence="6" id="KW-0324">Glycolysis</keyword>
<dbReference type="Gene3D" id="3.40.50.720">
    <property type="entry name" value="NAD(P)-binding Rossmann-like Domain"/>
    <property type="match status" value="1"/>
</dbReference>
<evidence type="ECO:0000256" key="2">
    <source>
        <dbReference type="ARBA" id="ARBA00007406"/>
    </source>
</evidence>
<dbReference type="InterPro" id="IPR020831">
    <property type="entry name" value="GlycerAld/Erythrose_P_DH"/>
</dbReference>
<dbReference type="PANTHER" id="PTHR10836:SF112">
    <property type="entry name" value="GLYCERALDEHYDE-3-PHOSPHATE DEHYDROGENASE GAPC1, CYTOSOLIC-RELATED"/>
    <property type="match status" value="1"/>
</dbReference>
<dbReference type="CDD" id="cd05214">
    <property type="entry name" value="GAPDH_I_N"/>
    <property type="match status" value="1"/>
</dbReference>
<evidence type="ECO:0000256" key="5">
    <source>
        <dbReference type="ARBA" id="ARBA00023027"/>
    </source>
</evidence>
<keyword evidence="8" id="KW-0812">Transmembrane</keyword>
<evidence type="ECO:0000256" key="1">
    <source>
        <dbReference type="ARBA" id="ARBA00004869"/>
    </source>
</evidence>
<dbReference type="ExpressionAtlas" id="K7MPA9">
    <property type="expression patterns" value="baseline and differential"/>
</dbReference>
<keyword evidence="5" id="KW-0520">NAD</keyword>
<feature type="transmembrane region" description="Helical" evidence="8">
    <location>
        <begin position="209"/>
        <end position="230"/>
    </location>
</feature>
<dbReference type="EnsemblPlants" id="KRG97468">
    <property type="protein sequence ID" value="KRG97468"/>
    <property type="gene ID" value="GLYMA_18G009700"/>
</dbReference>
<dbReference type="PROSITE" id="PS00071">
    <property type="entry name" value="GAPDH"/>
    <property type="match status" value="1"/>
</dbReference>
<feature type="domain" description="Glyceraldehyde 3-phosphate dehydrogenase NAD(P) binding" evidence="9">
    <location>
        <begin position="7"/>
        <end position="157"/>
    </location>
</feature>
<dbReference type="SUPFAM" id="SSF51735">
    <property type="entry name" value="NAD(P)-binding Rossmann-fold domains"/>
    <property type="match status" value="1"/>
</dbReference>
<dbReference type="PRINTS" id="PR00078">
    <property type="entry name" value="G3PDHDRGNASE"/>
</dbReference>